<comment type="caution">
    <text evidence="2">The sequence shown here is derived from an EMBL/GenBank/DDBJ whole genome shotgun (WGS) entry which is preliminary data.</text>
</comment>
<dbReference type="Proteomes" id="UP001066276">
    <property type="component" value="Chromosome 3_2"/>
</dbReference>
<feature type="compositionally biased region" description="Polar residues" evidence="1">
    <location>
        <begin position="42"/>
        <end position="64"/>
    </location>
</feature>
<sequence length="163" mass="17858">MEAKALGQAITLQEVRTARGILSSSFEDLKSVLTQYAVVNPKSASGTTNSPLPPSQTTHSSPFTSLRAACQESPKLHKQEPTGEHPTPEINQTADPIEAASQAPSPQGNQHPCLAAKSDDYLLNTRDIPAKRNSPPEPLNKIQWKGRKHRTKGLGRKMIYFFF</sequence>
<proteinExistence type="predicted"/>
<feature type="compositionally biased region" description="Basic and acidic residues" evidence="1">
    <location>
        <begin position="74"/>
        <end position="87"/>
    </location>
</feature>
<dbReference type="AlphaFoldDB" id="A0AAV7TYC2"/>
<feature type="region of interest" description="Disordered" evidence="1">
    <location>
        <begin position="42"/>
        <end position="148"/>
    </location>
</feature>
<organism evidence="2 3">
    <name type="scientific">Pleurodeles waltl</name>
    <name type="common">Iberian ribbed newt</name>
    <dbReference type="NCBI Taxonomy" id="8319"/>
    <lineage>
        <taxon>Eukaryota</taxon>
        <taxon>Metazoa</taxon>
        <taxon>Chordata</taxon>
        <taxon>Craniata</taxon>
        <taxon>Vertebrata</taxon>
        <taxon>Euteleostomi</taxon>
        <taxon>Amphibia</taxon>
        <taxon>Batrachia</taxon>
        <taxon>Caudata</taxon>
        <taxon>Salamandroidea</taxon>
        <taxon>Salamandridae</taxon>
        <taxon>Pleurodelinae</taxon>
        <taxon>Pleurodeles</taxon>
    </lineage>
</organism>
<accession>A0AAV7TYC2</accession>
<keyword evidence="3" id="KW-1185">Reference proteome</keyword>
<gene>
    <name evidence="2" type="ORF">NDU88_006697</name>
</gene>
<protein>
    <submittedName>
        <fullName evidence="2">Uncharacterized protein</fullName>
    </submittedName>
</protein>
<dbReference type="EMBL" id="JANPWB010000006">
    <property type="protein sequence ID" value="KAJ1181490.1"/>
    <property type="molecule type" value="Genomic_DNA"/>
</dbReference>
<evidence type="ECO:0000313" key="2">
    <source>
        <dbReference type="EMBL" id="KAJ1181490.1"/>
    </source>
</evidence>
<evidence type="ECO:0000313" key="3">
    <source>
        <dbReference type="Proteomes" id="UP001066276"/>
    </source>
</evidence>
<name>A0AAV7TYC2_PLEWA</name>
<evidence type="ECO:0000256" key="1">
    <source>
        <dbReference type="SAM" id="MobiDB-lite"/>
    </source>
</evidence>
<reference evidence="2" key="1">
    <citation type="journal article" date="2022" name="bioRxiv">
        <title>Sequencing and chromosome-scale assembly of the giantPleurodeles waltlgenome.</title>
        <authorList>
            <person name="Brown T."/>
            <person name="Elewa A."/>
            <person name="Iarovenko S."/>
            <person name="Subramanian E."/>
            <person name="Araus A.J."/>
            <person name="Petzold A."/>
            <person name="Susuki M."/>
            <person name="Suzuki K.-i.T."/>
            <person name="Hayashi T."/>
            <person name="Toyoda A."/>
            <person name="Oliveira C."/>
            <person name="Osipova E."/>
            <person name="Leigh N.D."/>
            <person name="Simon A."/>
            <person name="Yun M.H."/>
        </authorList>
    </citation>
    <scope>NUCLEOTIDE SEQUENCE</scope>
    <source>
        <strain evidence="2">20211129_DDA</strain>
        <tissue evidence="2">Liver</tissue>
    </source>
</reference>